<dbReference type="RefSeq" id="WP_208268236.1">
    <property type="nucleotide sequence ID" value="NZ_BAAAGM010000010.1"/>
</dbReference>
<protein>
    <submittedName>
        <fullName evidence="1">Uncharacterized protein</fullName>
    </submittedName>
</protein>
<dbReference type="Proteomes" id="UP000666915">
    <property type="component" value="Unassembled WGS sequence"/>
</dbReference>
<organism evidence="1 2">
    <name type="scientific">Actinomadura nitritigenes</name>
    <dbReference type="NCBI Taxonomy" id="134602"/>
    <lineage>
        <taxon>Bacteria</taxon>
        <taxon>Bacillati</taxon>
        <taxon>Actinomycetota</taxon>
        <taxon>Actinomycetes</taxon>
        <taxon>Streptosporangiales</taxon>
        <taxon>Thermomonosporaceae</taxon>
        <taxon>Actinomadura</taxon>
    </lineage>
</organism>
<evidence type="ECO:0000313" key="2">
    <source>
        <dbReference type="Proteomes" id="UP000666915"/>
    </source>
</evidence>
<reference evidence="1 2" key="1">
    <citation type="submission" date="2021-03" db="EMBL/GenBank/DDBJ databases">
        <authorList>
            <person name="Kanchanasin P."/>
            <person name="Saeng-In P."/>
            <person name="Phongsopitanun W."/>
            <person name="Yuki M."/>
            <person name="Kudo T."/>
            <person name="Ohkuma M."/>
            <person name="Tanasupawat S."/>
        </authorList>
    </citation>
    <scope>NUCLEOTIDE SEQUENCE [LARGE SCALE GENOMIC DNA]</scope>
    <source>
        <strain evidence="1 2">L46</strain>
    </source>
</reference>
<sequence>MKGVLCPDCGTTEFRYVDKANDRARLDCPRGHEFPTAEPMTEAGRRADAALRERAARGATYPGGEPASVRYAADDPLAALGWSLLERILDFGRRRGEDAMLAVLRVHLALADGLLDEDAAIALMVRIRDGEHAAVLEEIGEV</sequence>
<evidence type="ECO:0000313" key="1">
    <source>
        <dbReference type="EMBL" id="MBO2439798.1"/>
    </source>
</evidence>
<name>A0ABS3R0M7_9ACTN</name>
<proteinExistence type="predicted"/>
<accession>A0ABS3R0M7</accession>
<keyword evidence="2" id="KW-1185">Reference proteome</keyword>
<comment type="caution">
    <text evidence="1">The sequence shown here is derived from an EMBL/GenBank/DDBJ whole genome shotgun (WGS) entry which is preliminary data.</text>
</comment>
<gene>
    <name evidence="1" type="ORF">J4557_19935</name>
</gene>
<dbReference type="EMBL" id="JAGEOK010000012">
    <property type="protein sequence ID" value="MBO2439798.1"/>
    <property type="molecule type" value="Genomic_DNA"/>
</dbReference>